<sequence length="49" mass="5433">MSSRDSDRMGGKEGGVLTLFEKPMRVREKALVSGERHSFISHNVKGDTV</sequence>
<dbReference type="AlphaFoldDB" id="A0A455SX43"/>
<name>A0A455SX43_9CHLR</name>
<accession>A0A455SX43</accession>
<reference evidence="1" key="1">
    <citation type="submission" date="2018-12" db="EMBL/GenBank/DDBJ databases">
        <title>Novel natural products biosynthetic potential of the class Ktedonobacteria.</title>
        <authorList>
            <person name="Zheng Y."/>
            <person name="Saitou A."/>
            <person name="Wang C.M."/>
            <person name="Toyoda A."/>
            <person name="Minakuchi Y."/>
            <person name="Sekiguchi Y."/>
            <person name="Ueda K."/>
            <person name="Takano H."/>
            <person name="Sakai Y."/>
            <person name="Yokota A."/>
            <person name="Yabe S."/>
        </authorList>
    </citation>
    <scope>NUCLEOTIDE SEQUENCE</scope>
    <source>
        <strain evidence="1">COM3</strain>
    </source>
</reference>
<evidence type="ECO:0000313" key="1">
    <source>
        <dbReference type="EMBL" id="BBH89714.1"/>
    </source>
</evidence>
<dbReference type="EMBL" id="AP019376">
    <property type="protein sequence ID" value="BBH89714.1"/>
    <property type="molecule type" value="Genomic_DNA"/>
</dbReference>
<protein>
    <submittedName>
        <fullName evidence="1">Uncharacterized protein</fullName>
    </submittedName>
</protein>
<proteinExistence type="predicted"/>
<organism evidence="1">
    <name type="scientific">Thermosporothrix sp. COM3</name>
    <dbReference type="NCBI Taxonomy" id="2490863"/>
    <lineage>
        <taxon>Bacteria</taxon>
        <taxon>Bacillati</taxon>
        <taxon>Chloroflexota</taxon>
        <taxon>Ktedonobacteria</taxon>
        <taxon>Ktedonobacterales</taxon>
        <taxon>Thermosporotrichaceae</taxon>
        <taxon>Thermosporothrix</taxon>
    </lineage>
</organism>
<gene>
    <name evidence="1" type="ORF">KTC_44650</name>
</gene>